<accession>A0A544TLE3</accession>
<dbReference type="InterPro" id="IPR018211">
    <property type="entry name" value="ADH_Fe_CS"/>
</dbReference>
<organism evidence="6 7">
    <name type="scientific">Psychrobacillus soli</name>
    <dbReference type="NCBI Taxonomy" id="1543965"/>
    <lineage>
        <taxon>Bacteria</taxon>
        <taxon>Bacillati</taxon>
        <taxon>Bacillota</taxon>
        <taxon>Bacilli</taxon>
        <taxon>Bacillales</taxon>
        <taxon>Bacillaceae</taxon>
        <taxon>Psychrobacillus</taxon>
    </lineage>
</organism>
<dbReference type="Gene3D" id="1.20.1090.10">
    <property type="entry name" value="Dehydroquinate synthase-like - alpha domain"/>
    <property type="match status" value="1"/>
</dbReference>
<dbReference type="InterPro" id="IPR056798">
    <property type="entry name" value="ADH_Fe_C"/>
</dbReference>
<comment type="similarity">
    <text evidence="1">Belongs to the iron-containing alcohol dehydrogenase family.</text>
</comment>
<dbReference type="RefSeq" id="WP_142605170.1">
    <property type="nucleotide sequence ID" value="NZ_VDGG01000003.1"/>
</dbReference>
<dbReference type="PANTHER" id="PTHR11496">
    <property type="entry name" value="ALCOHOL DEHYDROGENASE"/>
    <property type="match status" value="1"/>
</dbReference>
<keyword evidence="7" id="KW-1185">Reference proteome</keyword>
<evidence type="ECO:0000256" key="3">
    <source>
        <dbReference type="ARBA" id="ARBA00023027"/>
    </source>
</evidence>
<gene>
    <name evidence="6" type="ORF">FG383_01970</name>
</gene>
<dbReference type="SUPFAM" id="SSF56796">
    <property type="entry name" value="Dehydroquinate synthase-like"/>
    <property type="match status" value="1"/>
</dbReference>
<dbReference type="CDD" id="cd08551">
    <property type="entry name" value="Fe-ADH"/>
    <property type="match status" value="1"/>
</dbReference>
<evidence type="ECO:0000313" key="7">
    <source>
        <dbReference type="Proteomes" id="UP000318937"/>
    </source>
</evidence>
<dbReference type="PANTHER" id="PTHR11496:SF102">
    <property type="entry name" value="ALCOHOL DEHYDROGENASE 4"/>
    <property type="match status" value="1"/>
</dbReference>
<dbReference type="EMBL" id="VDGG01000003">
    <property type="protein sequence ID" value="TQR18230.1"/>
    <property type="molecule type" value="Genomic_DNA"/>
</dbReference>
<proteinExistence type="inferred from homology"/>
<dbReference type="GO" id="GO:0004022">
    <property type="term" value="F:alcohol dehydrogenase (NAD+) activity"/>
    <property type="evidence" value="ECO:0007669"/>
    <property type="project" value="TreeGrafter"/>
</dbReference>
<dbReference type="OrthoDB" id="9815791at2"/>
<evidence type="ECO:0000259" key="5">
    <source>
        <dbReference type="Pfam" id="PF25137"/>
    </source>
</evidence>
<dbReference type="Gene3D" id="3.40.50.1970">
    <property type="match status" value="1"/>
</dbReference>
<name>A0A544TLE3_9BACI</name>
<feature type="domain" description="Alcohol dehydrogenase iron-type/glycerol dehydrogenase GldA" evidence="4">
    <location>
        <begin position="13"/>
        <end position="177"/>
    </location>
</feature>
<sequence>MSNKVGIFNILTNVSFGNGAISKLTEIIKENEFQNVLVITDKGISSAGIIDIVVPSIREANITIYDGTLPNPTISNCEEAYKLYKENNVDVVVGIGGGSPLDVAKAVALLATNGGSIDDYEGIGKFKNDLLPLIAIPTTAGTASEVTNFTVITDEERQYKLTVGGSRLAARWAIIDPELTYGLPPHITAATGLDALVHAIESYTSKEANDITKTLAREATRKIGKYLRQAVYDGDNIIAREEMMMGSLLAGLAFNNTRLGNCHAMSHPISAVYAVPHGVANAILIPYVMKFNSYAAPDLYRHIGEDLGGNIEGLTVTEQAINAANIVRQLSIDIGLPTDLQSFNVTEEKIDLLTRDAMLSGNILVNPRKTSAEDIKNLYRKAIRGEY</sequence>
<dbReference type="InterPro" id="IPR001670">
    <property type="entry name" value="ADH_Fe/GldA"/>
</dbReference>
<feature type="domain" description="Fe-containing alcohol dehydrogenase-like C-terminal" evidence="5">
    <location>
        <begin position="188"/>
        <end position="382"/>
    </location>
</feature>
<dbReference type="FunFam" id="3.40.50.1970:FF:000003">
    <property type="entry name" value="Alcohol dehydrogenase, iron-containing"/>
    <property type="match status" value="1"/>
</dbReference>
<evidence type="ECO:0000256" key="2">
    <source>
        <dbReference type="ARBA" id="ARBA00023002"/>
    </source>
</evidence>
<dbReference type="Pfam" id="PF25137">
    <property type="entry name" value="ADH_Fe_C"/>
    <property type="match status" value="1"/>
</dbReference>
<dbReference type="Pfam" id="PF00465">
    <property type="entry name" value="Fe-ADH"/>
    <property type="match status" value="1"/>
</dbReference>
<evidence type="ECO:0000313" key="6">
    <source>
        <dbReference type="EMBL" id="TQR18230.1"/>
    </source>
</evidence>
<keyword evidence="2" id="KW-0560">Oxidoreductase</keyword>
<dbReference type="AlphaFoldDB" id="A0A544TLE3"/>
<evidence type="ECO:0000256" key="1">
    <source>
        <dbReference type="ARBA" id="ARBA00007358"/>
    </source>
</evidence>
<dbReference type="Proteomes" id="UP000318937">
    <property type="component" value="Unassembled WGS sequence"/>
</dbReference>
<comment type="caution">
    <text evidence="6">The sequence shown here is derived from an EMBL/GenBank/DDBJ whole genome shotgun (WGS) entry which is preliminary data.</text>
</comment>
<dbReference type="PROSITE" id="PS00060">
    <property type="entry name" value="ADH_IRON_2"/>
    <property type="match status" value="1"/>
</dbReference>
<dbReference type="FunFam" id="1.20.1090.10:FF:000001">
    <property type="entry name" value="Aldehyde-alcohol dehydrogenase"/>
    <property type="match status" value="1"/>
</dbReference>
<protein>
    <submittedName>
        <fullName evidence="6">Iron-containing alcohol dehydrogenase</fullName>
    </submittedName>
</protein>
<reference evidence="6 7" key="1">
    <citation type="submission" date="2019-05" db="EMBL/GenBank/DDBJ databases">
        <title>Psychrobacillus vulpis sp. nov., a new species isolated from feces of a red fox that inhabits in The Tablas de Daimiel Natural Park, Albacete, Spain.</title>
        <authorList>
            <person name="Rodriguez M."/>
            <person name="Reina J.C."/>
            <person name="Bejar V."/>
            <person name="Llamas I."/>
        </authorList>
    </citation>
    <scope>NUCLEOTIDE SEQUENCE [LARGE SCALE GENOMIC DNA]</scope>
    <source>
        <strain evidence="6 7">NHI-2</strain>
    </source>
</reference>
<dbReference type="PROSITE" id="PS00913">
    <property type="entry name" value="ADH_IRON_1"/>
    <property type="match status" value="1"/>
</dbReference>
<keyword evidence="3" id="KW-0520">NAD</keyword>
<dbReference type="GO" id="GO:0046872">
    <property type="term" value="F:metal ion binding"/>
    <property type="evidence" value="ECO:0007669"/>
    <property type="project" value="InterPro"/>
</dbReference>
<evidence type="ECO:0000259" key="4">
    <source>
        <dbReference type="Pfam" id="PF00465"/>
    </source>
</evidence>
<dbReference type="InterPro" id="IPR039697">
    <property type="entry name" value="Alcohol_dehydrogenase_Fe"/>
</dbReference>